<gene>
    <name evidence="2" type="ORF">RDI58_005126</name>
</gene>
<evidence type="ECO:0000256" key="1">
    <source>
        <dbReference type="SAM" id="SignalP"/>
    </source>
</evidence>
<feature type="chain" id="PRO_5042974198" evidence="1">
    <location>
        <begin position="30"/>
        <end position="91"/>
    </location>
</feature>
<accession>A0AAN8YKT0</accession>
<dbReference type="Proteomes" id="UP001371456">
    <property type="component" value="Unassembled WGS sequence"/>
</dbReference>
<evidence type="ECO:0000313" key="3">
    <source>
        <dbReference type="Proteomes" id="UP001371456"/>
    </source>
</evidence>
<name>A0AAN8YKT0_SOLBU</name>
<proteinExistence type="predicted"/>
<reference evidence="2 3" key="1">
    <citation type="submission" date="2024-02" db="EMBL/GenBank/DDBJ databases">
        <title>de novo genome assembly of Solanum bulbocastanum strain 11H21.</title>
        <authorList>
            <person name="Hosaka A.J."/>
        </authorList>
    </citation>
    <scope>NUCLEOTIDE SEQUENCE [LARGE SCALE GENOMIC DNA]</scope>
    <source>
        <tissue evidence="2">Young leaves</tissue>
    </source>
</reference>
<evidence type="ECO:0000313" key="2">
    <source>
        <dbReference type="EMBL" id="KAK6797424.1"/>
    </source>
</evidence>
<dbReference type="AlphaFoldDB" id="A0AAN8YKT0"/>
<dbReference type="EMBL" id="JBANQN010000002">
    <property type="protein sequence ID" value="KAK6797424.1"/>
    <property type="molecule type" value="Genomic_DNA"/>
</dbReference>
<protein>
    <submittedName>
        <fullName evidence="2">Uncharacterized protein</fullName>
    </submittedName>
</protein>
<sequence length="91" mass="9960">MSVSQFGTFSMVTCISLLIFTLIPHLPLADDNIESSIRTASNNAQGLANEFSGNDMTDCSIFLGSYAARYLESALEKYNDGQSKDIINRTN</sequence>
<feature type="signal peptide" evidence="1">
    <location>
        <begin position="1"/>
        <end position="29"/>
    </location>
</feature>
<comment type="caution">
    <text evidence="2">The sequence shown here is derived from an EMBL/GenBank/DDBJ whole genome shotgun (WGS) entry which is preliminary data.</text>
</comment>
<keyword evidence="3" id="KW-1185">Reference proteome</keyword>
<organism evidence="2 3">
    <name type="scientific">Solanum bulbocastanum</name>
    <name type="common">Wild potato</name>
    <dbReference type="NCBI Taxonomy" id="147425"/>
    <lineage>
        <taxon>Eukaryota</taxon>
        <taxon>Viridiplantae</taxon>
        <taxon>Streptophyta</taxon>
        <taxon>Embryophyta</taxon>
        <taxon>Tracheophyta</taxon>
        <taxon>Spermatophyta</taxon>
        <taxon>Magnoliopsida</taxon>
        <taxon>eudicotyledons</taxon>
        <taxon>Gunneridae</taxon>
        <taxon>Pentapetalae</taxon>
        <taxon>asterids</taxon>
        <taxon>lamiids</taxon>
        <taxon>Solanales</taxon>
        <taxon>Solanaceae</taxon>
        <taxon>Solanoideae</taxon>
        <taxon>Solaneae</taxon>
        <taxon>Solanum</taxon>
    </lineage>
</organism>
<keyword evidence="1" id="KW-0732">Signal</keyword>